<gene>
    <name evidence="1" type="ORF">QO000_003407</name>
</gene>
<dbReference type="InterPro" id="IPR015943">
    <property type="entry name" value="WD40/YVTN_repeat-like_dom_sf"/>
</dbReference>
<dbReference type="Gene3D" id="2.130.10.10">
    <property type="entry name" value="YVTN repeat-like/Quinoprotein amine dehydrogenase"/>
    <property type="match status" value="1"/>
</dbReference>
<evidence type="ECO:0000313" key="2">
    <source>
        <dbReference type="Proteomes" id="UP001226720"/>
    </source>
</evidence>
<proteinExistence type="predicted"/>
<dbReference type="InterPro" id="IPR054817">
    <property type="entry name" value="Glycosyl_F510_1955-like"/>
</dbReference>
<reference evidence="1" key="1">
    <citation type="submission" date="2023-07" db="EMBL/GenBank/DDBJ databases">
        <title>Genomic Encyclopedia of Type Strains, Phase IV (KMG-IV): sequencing the most valuable type-strain genomes for metagenomic binning, comparative biology and taxonomic classification.</title>
        <authorList>
            <person name="Goeker M."/>
        </authorList>
    </citation>
    <scope>NUCLEOTIDE SEQUENCE [LARGE SCALE GENOMIC DNA]</scope>
    <source>
        <strain evidence="1">JSM 076093</strain>
    </source>
</reference>
<dbReference type="NCBIfam" id="NF045728">
    <property type="entry name" value="glycosyl_F510_1955"/>
    <property type="match status" value="1"/>
</dbReference>
<dbReference type="PROSITE" id="PS51257">
    <property type="entry name" value="PROKAR_LIPOPROTEIN"/>
    <property type="match status" value="1"/>
</dbReference>
<name>A0ABU0K4Z4_9BACL</name>
<dbReference type="RefSeq" id="WP_301553219.1">
    <property type="nucleotide sequence ID" value="NZ_JAQRMZ010000019.1"/>
</dbReference>
<evidence type="ECO:0008006" key="3">
    <source>
        <dbReference type="Google" id="ProtNLM"/>
    </source>
</evidence>
<comment type="caution">
    <text evidence="1">The sequence shown here is derived from an EMBL/GenBank/DDBJ whole genome shotgun (WGS) entry which is preliminary data.</text>
</comment>
<dbReference type="SUPFAM" id="SSF110296">
    <property type="entry name" value="Oligoxyloglucan reducing end-specific cellobiohydrolase"/>
    <property type="match status" value="1"/>
</dbReference>
<protein>
    <recommendedName>
        <fullName evidence="3">Sortilin N-terminal domain-containing protein</fullName>
    </recommendedName>
</protein>
<dbReference type="GeneID" id="301329086"/>
<accession>A0ABU0K4Z4</accession>
<sequence>MSKLKKKDGHDLKSKWFIIVGTTTLLISAGCQNNDEAKPEENTEMIQVEDGEDNLVSLKDSNLYGELQNKQIEHVHGMGYPGNRNELMIATHNGPIINFKDFWYEVKENKNDYMGFNAVSDGFYSSGHPGEGSDLPNPLGLIKSTDRGKTLEELGFQGESDFHYLSVGYESHAIYAVNQQKNSEMDIGVYFSEDAAKWEEIQLNGIPNQLSGIATHPVDSNVLAITSPTGLYLSSNKGSSFDRVSDEISVSSVSFMANQLIYSKGNNKLVIQNLSNGDEKELPMPKDEIKTIDYIAVNPQNDEEIVFHTASESIYVTTNLGSEWKQLVKNGEIVE</sequence>
<keyword evidence="2" id="KW-1185">Reference proteome</keyword>
<organism evidence="1 2">
    <name type="scientific">Guptibacillus hwajinpoensis</name>
    <dbReference type="NCBI Taxonomy" id="208199"/>
    <lineage>
        <taxon>Bacteria</taxon>
        <taxon>Bacillati</taxon>
        <taxon>Bacillota</taxon>
        <taxon>Bacilli</taxon>
        <taxon>Bacillales</taxon>
        <taxon>Guptibacillaceae</taxon>
        <taxon>Guptibacillus</taxon>
    </lineage>
</organism>
<dbReference type="EMBL" id="JAUSWM010000007">
    <property type="protein sequence ID" value="MDQ0484423.1"/>
    <property type="molecule type" value="Genomic_DNA"/>
</dbReference>
<evidence type="ECO:0000313" key="1">
    <source>
        <dbReference type="EMBL" id="MDQ0484423.1"/>
    </source>
</evidence>
<dbReference type="Proteomes" id="UP001226720">
    <property type="component" value="Unassembled WGS sequence"/>
</dbReference>